<dbReference type="SUPFAM" id="SSF56219">
    <property type="entry name" value="DNase I-like"/>
    <property type="match status" value="1"/>
</dbReference>
<proteinExistence type="predicted"/>
<keyword evidence="2" id="KW-1185">Reference proteome</keyword>
<dbReference type="InterPro" id="IPR036691">
    <property type="entry name" value="Endo/exonu/phosph_ase_sf"/>
</dbReference>
<protein>
    <submittedName>
        <fullName evidence="1">Uncharacterized protein</fullName>
    </submittedName>
</protein>
<reference evidence="1 2" key="1">
    <citation type="submission" date="2024-01" db="EMBL/GenBank/DDBJ databases">
        <title>The complete chloroplast genome sequence of Lithospermum erythrorhizon: insights into the phylogenetic relationship among Boraginaceae species and the maternal lineages of purple gromwells.</title>
        <authorList>
            <person name="Okada T."/>
            <person name="Watanabe K."/>
        </authorList>
    </citation>
    <scope>NUCLEOTIDE SEQUENCE [LARGE SCALE GENOMIC DNA]</scope>
</reference>
<comment type="caution">
    <text evidence="1">The sequence shown here is derived from an EMBL/GenBank/DDBJ whole genome shotgun (WGS) entry which is preliminary data.</text>
</comment>
<name>A0AAV3RZ00_LITER</name>
<organism evidence="1 2">
    <name type="scientific">Lithospermum erythrorhizon</name>
    <name type="common">Purple gromwell</name>
    <name type="synonym">Lithospermum officinale var. erythrorhizon</name>
    <dbReference type="NCBI Taxonomy" id="34254"/>
    <lineage>
        <taxon>Eukaryota</taxon>
        <taxon>Viridiplantae</taxon>
        <taxon>Streptophyta</taxon>
        <taxon>Embryophyta</taxon>
        <taxon>Tracheophyta</taxon>
        <taxon>Spermatophyta</taxon>
        <taxon>Magnoliopsida</taxon>
        <taxon>eudicotyledons</taxon>
        <taxon>Gunneridae</taxon>
        <taxon>Pentapetalae</taxon>
        <taxon>asterids</taxon>
        <taxon>lamiids</taxon>
        <taxon>Boraginales</taxon>
        <taxon>Boraginaceae</taxon>
        <taxon>Boraginoideae</taxon>
        <taxon>Lithospermeae</taxon>
        <taxon>Lithospermum</taxon>
    </lineage>
</organism>
<dbReference type="EMBL" id="BAABME010013599">
    <property type="protein sequence ID" value="GAA0186338.1"/>
    <property type="molecule type" value="Genomic_DNA"/>
</dbReference>
<accession>A0AAV3RZ00</accession>
<dbReference type="Proteomes" id="UP001454036">
    <property type="component" value="Unassembled WGS sequence"/>
</dbReference>
<evidence type="ECO:0000313" key="2">
    <source>
        <dbReference type="Proteomes" id="UP001454036"/>
    </source>
</evidence>
<evidence type="ECO:0000313" key="1">
    <source>
        <dbReference type="EMBL" id="GAA0186338.1"/>
    </source>
</evidence>
<gene>
    <name evidence="1" type="ORF">LIER_33626</name>
</gene>
<dbReference type="AlphaFoldDB" id="A0AAV3RZ00"/>
<sequence length="153" mass="17639">MPQALLVDANARRRGLALLGNRDLDMEVLSFSSHHIEAVIKEDGADPWRIVGFYGHHEAAKRKLSWSLLCFISNSSVLPTLFIGYFNEVFYHYEHVSQTHPRPHWQMNKFRQMVEDCGIIDVDFSGFPFTWCNDFTSPHSTRARLDRGLASKD</sequence>
<dbReference type="Gene3D" id="3.60.10.10">
    <property type="entry name" value="Endonuclease/exonuclease/phosphatase"/>
    <property type="match status" value="1"/>
</dbReference>